<feature type="region of interest" description="Disordered" evidence="1">
    <location>
        <begin position="1"/>
        <end position="48"/>
    </location>
</feature>
<reference evidence="2" key="1">
    <citation type="submission" date="2015-04" db="EMBL/GenBank/DDBJ databases">
        <title>The genome sequence of the plant pathogenic Rhizarian Plasmodiophora brassicae reveals insights in its biotrophic life cycle and the origin of chitin synthesis.</title>
        <authorList>
            <person name="Schwelm A."/>
            <person name="Fogelqvist J."/>
            <person name="Knaust A."/>
            <person name="Julke S."/>
            <person name="Lilja T."/>
            <person name="Dhandapani V."/>
            <person name="Bonilla-Rosso G."/>
            <person name="Karlsson M."/>
            <person name="Shevchenko A."/>
            <person name="Choi S.R."/>
            <person name="Kim H.G."/>
            <person name="Park J.Y."/>
            <person name="Lim Y.P."/>
            <person name="Ludwig-Muller J."/>
            <person name="Dixelius C."/>
        </authorList>
    </citation>
    <scope>NUCLEOTIDE SEQUENCE</scope>
    <source>
        <tissue evidence="2">Potato root galls</tissue>
    </source>
</reference>
<proteinExistence type="predicted"/>
<feature type="region of interest" description="Disordered" evidence="1">
    <location>
        <begin position="67"/>
        <end position="223"/>
    </location>
</feature>
<accession>A0A0H5REB0</accession>
<organism evidence="2">
    <name type="scientific">Spongospora subterranea</name>
    <dbReference type="NCBI Taxonomy" id="70186"/>
    <lineage>
        <taxon>Eukaryota</taxon>
        <taxon>Sar</taxon>
        <taxon>Rhizaria</taxon>
        <taxon>Endomyxa</taxon>
        <taxon>Phytomyxea</taxon>
        <taxon>Plasmodiophorida</taxon>
        <taxon>Plasmodiophoridae</taxon>
        <taxon>Spongospora</taxon>
    </lineage>
</organism>
<feature type="non-terminal residue" evidence="2">
    <location>
        <position position="1"/>
    </location>
</feature>
<feature type="compositionally biased region" description="Acidic residues" evidence="1">
    <location>
        <begin position="77"/>
        <end position="88"/>
    </location>
</feature>
<feature type="compositionally biased region" description="Basic and acidic residues" evidence="1">
    <location>
        <begin position="1"/>
        <end position="21"/>
    </location>
</feature>
<dbReference type="EMBL" id="HACM01011435">
    <property type="protein sequence ID" value="CRZ11877.1"/>
    <property type="molecule type" value="Transcribed_RNA"/>
</dbReference>
<sequence>QPSNWRRADNRDVGEIAEHLRRASLGTDSKEDSIAGPISPGRSQHEGNAGSISSILLALEDVAASNISSASPTGYITDDEESLTESDETATSSDSNYQCQTGASSLHKSQSHRSGISLSPRKHSDAEMALDSEMTCSAISRSDEDTMVDTPCPPQKFRRATQDVDAESDTKMGEMTESDEQRPHSDPMSGVNGSEIESSQRRDREFGDQSDQESSLMVRDMTF</sequence>
<dbReference type="AlphaFoldDB" id="A0A0H5REB0"/>
<feature type="compositionally biased region" description="Basic and acidic residues" evidence="1">
    <location>
        <begin position="198"/>
        <end position="207"/>
    </location>
</feature>
<feature type="compositionally biased region" description="Polar residues" evidence="1">
    <location>
        <begin position="96"/>
        <end position="117"/>
    </location>
</feature>
<evidence type="ECO:0000313" key="2">
    <source>
        <dbReference type="EMBL" id="CRZ11877.1"/>
    </source>
</evidence>
<feature type="compositionally biased region" description="Basic and acidic residues" evidence="1">
    <location>
        <begin position="168"/>
        <end position="185"/>
    </location>
</feature>
<evidence type="ECO:0000256" key="1">
    <source>
        <dbReference type="SAM" id="MobiDB-lite"/>
    </source>
</evidence>
<name>A0A0H5REB0_9EUKA</name>
<protein>
    <submittedName>
        <fullName evidence="2">Uncharacterized protein</fullName>
    </submittedName>
</protein>